<evidence type="ECO:0000256" key="2">
    <source>
        <dbReference type="SAM" id="SignalP"/>
    </source>
</evidence>
<reference evidence="3 4" key="1">
    <citation type="submission" date="2019-12" db="EMBL/GenBank/DDBJ databases">
        <title>Genomic-based taxomic classification of the family Erythrobacteraceae.</title>
        <authorList>
            <person name="Xu L."/>
        </authorList>
    </citation>
    <scope>NUCLEOTIDE SEQUENCE [LARGE SCALE GENOMIC DNA]</scope>
    <source>
        <strain evidence="3 4">KEMB 9005-328</strain>
    </source>
</reference>
<evidence type="ECO:0000313" key="4">
    <source>
        <dbReference type="Proteomes" id="UP000439780"/>
    </source>
</evidence>
<dbReference type="OrthoDB" id="7405484at2"/>
<dbReference type="InterPro" id="IPR022061">
    <property type="entry name" value="DUF3617"/>
</dbReference>
<dbReference type="Pfam" id="PF12276">
    <property type="entry name" value="DUF3617"/>
    <property type="match status" value="1"/>
</dbReference>
<dbReference type="EMBL" id="WTYA01000005">
    <property type="protein sequence ID" value="MXP28694.1"/>
    <property type="molecule type" value="Genomic_DNA"/>
</dbReference>
<keyword evidence="4" id="KW-1185">Reference proteome</keyword>
<dbReference type="RefSeq" id="WP_160752992.1">
    <property type="nucleotide sequence ID" value="NZ_WTYA01000005.1"/>
</dbReference>
<evidence type="ECO:0000256" key="1">
    <source>
        <dbReference type="SAM" id="MobiDB-lite"/>
    </source>
</evidence>
<feature type="chain" id="PRO_5032721819" evidence="2">
    <location>
        <begin position="24"/>
        <end position="179"/>
    </location>
</feature>
<protein>
    <submittedName>
        <fullName evidence="3">DUF3617 family protein</fullName>
    </submittedName>
</protein>
<feature type="region of interest" description="Disordered" evidence="1">
    <location>
        <begin position="160"/>
        <end position="179"/>
    </location>
</feature>
<keyword evidence="2" id="KW-0732">Signal</keyword>
<comment type="caution">
    <text evidence="3">The sequence shown here is derived from an EMBL/GenBank/DDBJ whole genome shotgun (WGS) entry which is preliminary data.</text>
</comment>
<gene>
    <name evidence="3" type="ORF">GRI58_07655</name>
</gene>
<dbReference type="AlphaFoldDB" id="A0A845AGC3"/>
<sequence>MIIRTTIAIMMLGGLAGCGSSGADNAGGSVSADKVADRMADMVRPEPGLYRSTSTVISVEAPGAPDGVADMLKKSMSSGQTSEYCLTPEEAAKGYEEMARRAQHGNCTFQRFDVSGGKIDAVMNCAAPQGGKAQIALNGTGTSTSSVMDMKMQMEAPGMGKMNTHTKVESKRIGPCPAS</sequence>
<dbReference type="Proteomes" id="UP000439780">
    <property type="component" value="Unassembled WGS sequence"/>
</dbReference>
<organism evidence="3 4">
    <name type="scientific">Qipengyuania algicida</name>
    <dbReference type="NCBI Taxonomy" id="1836209"/>
    <lineage>
        <taxon>Bacteria</taxon>
        <taxon>Pseudomonadati</taxon>
        <taxon>Pseudomonadota</taxon>
        <taxon>Alphaproteobacteria</taxon>
        <taxon>Sphingomonadales</taxon>
        <taxon>Erythrobacteraceae</taxon>
        <taxon>Qipengyuania</taxon>
    </lineage>
</organism>
<accession>A0A845AGC3</accession>
<evidence type="ECO:0000313" key="3">
    <source>
        <dbReference type="EMBL" id="MXP28694.1"/>
    </source>
</evidence>
<proteinExistence type="predicted"/>
<dbReference type="PROSITE" id="PS51257">
    <property type="entry name" value="PROKAR_LIPOPROTEIN"/>
    <property type="match status" value="1"/>
</dbReference>
<name>A0A845AGC3_9SPHN</name>
<feature type="signal peptide" evidence="2">
    <location>
        <begin position="1"/>
        <end position="23"/>
    </location>
</feature>